<dbReference type="AlphaFoldDB" id="A0AAE1AVK1"/>
<organism evidence="2 3">
    <name type="scientific">Elysia crispata</name>
    <name type="common">lettuce slug</name>
    <dbReference type="NCBI Taxonomy" id="231223"/>
    <lineage>
        <taxon>Eukaryota</taxon>
        <taxon>Metazoa</taxon>
        <taxon>Spiralia</taxon>
        <taxon>Lophotrochozoa</taxon>
        <taxon>Mollusca</taxon>
        <taxon>Gastropoda</taxon>
        <taxon>Heterobranchia</taxon>
        <taxon>Euthyneura</taxon>
        <taxon>Panpulmonata</taxon>
        <taxon>Sacoglossa</taxon>
        <taxon>Placobranchoidea</taxon>
        <taxon>Plakobranchidae</taxon>
        <taxon>Elysia</taxon>
    </lineage>
</organism>
<dbReference type="Proteomes" id="UP001283361">
    <property type="component" value="Unassembled WGS sequence"/>
</dbReference>
<name>A0AAE1AVK1_9GAST</name>
<feature type="region of interest" description="Disordered" evidence="1">
    <location>
        <begin position="73"/>
        <end position="92"/>
    </location>
</feature>
<keyword evidence="3" id="KW-1185">Reference proteome</keyword>
<evidence type="ECO:0000313" key="2">
    <source>
        <dbReference type="EMBL" id="KAK3794814.1"/>
    </source>
</evidence>
<evidence type="ECO:0000313" key="3">
    <source>
        <dbReference type="Proteomes" id="UP001283361"/>
    </source>
</evidence>
<comment type="caution">
    <text evidence="2">The sequence shown here is derived from an EMBL/GenBank/DDBJ whole genome shotgun (WGS) entry which is preliminary data.</text>
</comment>
<reference evidence="2" key="1">
    <citation type="journal article" date="2023" name="G3 (Bethesda)">
        <title>A reference genome for the long-term kleptoplast-retaining sea slug Elysia crispata morphotype clarki.</title>
        <authorList>
            <person name="Eastman K.E."/>
            <person name="Pendleton A.L."/>
            <person name="Shaikh M.A."/>
            <person name="Suttiyut T."/>
            <person name="Ogas R."/>
            <person name="Tomko P."/>
            <person name="Gavelis G."/>
            <person name="Widhalm J.R."/>
            <person name="Wisecaver J.H."/>
        </authorList>
    </citation>
    <scope>NUCLEOTIDE SEQUENCE</scope>
    <source>
        <strain evidence="2">ECLA1</strain>
    </source>
</reference>
<protein>
    <submittedName>
        <fullName evidence="2">Uncharacterized protein</fullName>
    </submittedName>
</protein>
<dbReference type="EMBL" id="JAWDGP010001091">
    <property type="protein sequence ID" value="KAK3794814.1"/>
    <property type="molecule type" value="Genomic_DNA"/>
</dbReference>
<sequence length="92" mass="10096">MSIFCFDVFPKSAGEVKDLETDILQIFGYTRCLGETGTIRLSSDVVMEYPRRDSRSPNPPKLTLNVCSNNPLTAGATAARPTPQVDSECVQQ</sequence>
<gene>
    <name evidence="2" type="ORF">RRG08_014507</name>
</gene>
<accession>A0AAE1AVK1</accession>
<evidence type="ECO:0000256" key="1">
    <source>
        <dbReference type="SAM" id="MobiDB-lite"/>
    </source>
</evidence>
<proteinExistence type="predicted"/>